<keyword evidence="1" id="KW-0805">Transcription regulation</keyword>
<dbReference type="GO" id="GO:0003700">
    <property type="term" value="F:DNA-binding transcription factor activity"/>
    <property type="evidence" value="ECO:0007669"/>
    <property type="project" value="InterPro"/>
</dbReference>
<dbReference type="InterPro" id="IPR036388">
    <property type="entry name" value="WH-like_DNA-bd_sf"/>
</dbReference>
<dbReference type="PROSITE" id="PS50949">
    <property type="entry name" value="HTH_GNTR"/>
    <property type="match status" value="1"/>
</dbReference>
<comment type="caution">
    <text evidence="5">The sequence shown here is derived from an EMBL/GenBank/DDBJ whole genome shotgun (WGS) entry which is preliminary data.</text>
</comment>
<dbReference type="EMBL" id="MASU01000015">
    <property type="protein sequence ID" value="PXY21628.1"/>
    <property type="molecule type" value="Genomic_DNA"/>
</dbReference>
<dbReference type="SUPFAM" id="SSF48008">
    <property type="entry name" value="GntR ligand-binding domain-like"/>
    <property type="match status" value="1"/>
</dbReference>
<organism evidence="5 7">
    <name type="scientific">Prauserella flavalba</name>
    <dbReference type="NCBI Taxonomy" id="1477506"/>
    <lineage>
        <taxon>Bacteria</taxon>
        <taxon>Bacillati</taxon>
        <taxon>Actinomycetota</taxon>
        <taxon>Actinomycetes</taxon>
        <taxon>Pseudonocardiales</taxon>
        <taxon>Pseudonocardiaceae</taxon>
        <taxon>Prauserella</taxon>
    </lineage>
</organism>
<dbReference type="Gene3D" id="1.20.120.530">
    <property type="entry name" value="GntR ligand-binding domain-like"/>
    <property type="match status" value="1"/>
</dbReference>
<evidence type="ECO:0000313" key="6">
    <source>
        <dbReference type="EMBL" id="PXY21628.1"/>
    </source>
</evidence>
<dbReference type="SMART" id="SM00345">
    <property type="entry name" value="HTH_GNTR"/>
    <property type="match status" value="1"/>
</dbReference>
<dbReference type="InterPro" id="IPR008920">
    <property type="entry name" value="TF_FadR/GntR_C"/>
</dbReference>
<dbReference type="InterPro" id="IPR011711">
    <property type="entry name" value="GntR_C"/>
</dbReference>
<sequence>MTWQLPPGTALREVQIAAEFGVSRTPVSHAIQRLRADGLIEPRGRRGVEVSRWTRRDLEDTYRLRANLEAWAARLAAGRPDLLDLPRLRALADEMSELAKAEPLDHERIAELNIEFHEAVRSSAGSDRLVATLTTVVHIPLLHRVFTAFTPEQVASTCQEHHTIIAALEAGDGDWAESITRAHILAALNALKGPRGLFAATEEEAR</sequence>
<dbReference type="PANTHER" id="PTHR43537">
    <property type="entry name" value="TRANSCRIPTIONAL REGULATOR, GNTR FAMILY"/>
    <property type="match status" value="1"/>
</dbReference>
<evidence type="ECO:0000256" key="3">
    <source>
        <dbReference type="ARBA" id="ARBA00023163"/>
    </source>
</evidence>
<evidence type="ECO:0000313" key="7">
    <source>
        <dbReference type="Proteomes" id="UP000247892"/>
    </source>
</evidence>
<dbReference type="Proteomes" id="UP000247892">
    <property type="component" value="Unassembled WGS sequence"/>
</dbReference>
<keyword evidence="2" id="KW-0238">DNA-binding</keyword>
<name>A0A318L9G4_9PSEU</name>
<evidence type="ECO:0000259" key="4">
    <source>
        <dbReference type="PROSITE" id="PS50949"/>
    </source>
</evidence>
<keyword evidence="3" id="KW-0804">Transcription</keyword>
<evidence type="ECO:0000256" key="1">
    <source>
        <dbReference type="ARBA" id="ARBA00023015"/>
    </source>
</evidence>
<dbReference type="EMBL" id="MASU01000025">
    <property type="protein sequence ID" value="PXY17663.1"/>
    <property type="molecule type" value="Genomic_DNA"/>
</dbReference>
<dbReference type="Pfam" id="PF07729">
    <property type="entry name" value="FCD"/>
    <property type="match status" value="1"/>
</dbReference>
<dbReference type="PANTHER" id="PTHR43537:SF49">
    <property type="entry name" value="TRANSCRIPTIONAL REGULATORY PROTEIN"/>
    <property type="match status" value="1"/>
</dbReference>
<protein>
    <recommendedName>
        <fullName evidence="4">HTH gntR-type domain-containing protein</fullName>
    </recommendedName>
</protein>
<dbReference type="AlphaFoldDB" id="A0A318L9G4"/>
<dbReference type="InterPro" id="IPR000524">
    <property type="entry name" value="Tscrpt_reg_HTH_GntR"/>
</dbReference>
<evidence type="ECO:0000313" key="5">
    <source>
        <dbReference type="EMBL" id="PXY17663.1"/>
    </source>
</evidence>
<evidence type="ECO:0000256" key="2">
    <source>
        <dbReference type="ARBA" id="ARBA00023125"/>
    </source>
</evidence>
<keyword evidence="7" id="KW-1185">Reference proteome</keyword>
<proteinExistence type="predicted"/>
<feature type="domain" description="HTH gntR-type" evidence="4">
    <location>
        <begin position="1"/>
        <end position="53"/>
    </location>
</feature>
<reference evidence="5 7" key="1">
    <citation type="submission" date="2016-07" db="EMBL/GenBank/DDBJ databases">
        <title>Draft genome sequence of Prauserella sp. YIM 121212, isolated from alkaline soil.</title>
        <authorList>
            <person name="Ruckert C."/>
            <person name="Albersmeier A."/>
            <person name="Jiang C.-L."/>
            <person name="Jiang Y."/>
            <person name="Kalinowski J."/>
            <person name="Schneider O."/>
            <person name="Winkler A."/>
            <person name="Zotchev S.B."/>
        </authorList>
    </citation>
    <scope>NUCLEOTIDE SEQUENCE [LARGE SCALE GENOMIC DNA]</scope>
    <source>
        <strain evidence="5 7">YIM 121212</strain>
    </source>
</reference>
<dbReference type="Gene3D" id="1.10.10.10">
    <property type="entry name" value="Winged helix-like DNA-binding domain superfamily/Winged helix DNA-binding domain"/>
    <property type="match status" value="1"/>
</dbReference>
<dbReference type="SMART" id="SM00895">
    <property type="entry name" value="FCD"/>
    <property type="match status" value="1"/>
</dbReference>
<dbReference type="SUPFAM" id="SSF46785">
    <property type="entry name" value="Winged helix' DNA-binding domain"/>
    <property type="match status" value="1"/>
</dbReference>
<dbReference type="GO" id="GO:0003677">
    <property type="term" value="F:DNA binding"/>
    <property type="evidence" value="ECO:0007669"/>
    <property type="project" value="UniProtKB-KW"/>
</dbReference>
<accession>A0A318L9G4</accession>
<dbReference type="InterPro" id="IPR036390">
    <property type="entry name" value="WH_DNA-bd_sf"/>
</dbReference>
<dbReference type="Pfam" id="PF00392">
    <property type="entry name" value="GntR"/>
    <property type="match status" value="1"/>
</dbReference>
<gene>
    <name evidence="6" type="ORF">BA062_32310</name>
    <name evidence="5" type="ORF">BA062_37140</name>
</gene>